<evidence type="ECO:0000313" key="2">
    <source>
        <dbReference type="Proteomes" id="UP000176939"/>
    </source>
</evidence>
<sequence>MNLSKRNKDATIYIAEHQEQKIQKTMIYGWDPIRKEAWRILINGRIVDMRSTRPYNTTSIIGPCTLVKELEPFCVSDEHLDAIKNEKPF</sequence>
<organism evidence="1 2">
    <name type="scientific">Candidatus Woesebacteria bacterium RBG_13_36_22</name>
    <dbReference type="NCBI Taxonomy" id="1802478"/>
    <lineage>
        <taxon>Bacteria</taxon>
        <taxon>Candidatus Woeseibacteriota</taxon>
    </lineage>
</organism>
<dbReference type="EMBL" id="MGFQ01000035">
    <property type="protein sequence ID" value="OGM08846.1"/>
    <property type="molecule type" value="Genomic_DNA"/>
</dbReference>
<name>A0A1F7X192_9BACT</name>
<dbReference type="AlphaFoldDB" id="A0A1F7X192"/>
<proteinExistence type="predicted"/>
<protein>
    <submittedName>
        <fullName evidence="1">Uncharacterized protein</fullName>
    </submittedName>
</protein>
<accession>A0A1F7X192</accession>
<comment type="caution">
    <text evidence="1">The sequence shown here is derived from an EMBL/GenBank/DDBJ whole genome shotgun (WGS) entry which is preliminary data.</text>
</comment>
<reference evidence="1 2" key="1">
    <citation type="journal article" date="2016" name="Nat. Commun.">
        <title>Thousands of microbial genomes shed light on interconnected biogeochemical processes in an aquifer system.</title>
        <authorList>
            <person name="Anantharaman K."/>
            <person name="Brown C.T."/>
            <person name="Hug L.A."/>
            <person name="Sharon I."/>
            <person name="Castelle C.J."/>
            <person name="Probst A.J."/>
            <person name="Thomas B.C."/>
            <person name="Singh A."/>
            <person name="Wilkins M.J."/>
            <person name="Karaoz U."/>
            <person name="Brodie E.L."/>
            <person name="Williams K.H."/>
            <person name="Hubbard S.S."/>
            <person name="Banfield J.F."/>
        </authorList>
    </citation>
    <scope>NUCLEOTIDE SEQUENCE [LARGE SCALE GENOMIC DNA]</scope>
</reference>
<evidence type="ECO:0000313" key="1">
    <source>
        <dbReference type="EMBL" id="OGM08846.1"/>
    </source>
</evidence>
<dbReference type="Proteomes" id="UP000176939">
    <property type="component" value="Unassembled WGS sequence"/>
</dbReference>
<gene>
    <name evidence="1" type="ORF">A2Z67_02455</name>
</gene>